<name>A0A8J4F8S5_9CHLO</name>
<dbReference type="EMBL" id="BNCO01000043">
    <property type="protein sequence ID" value="GIL61061.1"/>
    <property type="molecule type" value="Genomic_DNA"/>
</dbReference>
<protein>
    <submittedName>
        <fullName evidence="1">Uncharacterized protein</fullName>
    </submittedName>
</protein>
<evidence type="ECO:0000313" key="2">
    <source>
        <dbReference type="Proteomes" id="UP000747399"/>
    </source>
</evidence>
<gene>
    <name evidence="1" type="ORF">Vafri_15463</name>
</gene>
<keyword evidence="2" id="KW-1185">Reference proteome</keyword>
<reference evidence="1" key="1">
    <citation type="journal article" date="2021" name="Proc. Natl. Acad. Sci. U.S.A.">
        <title>Three genomes in the algal genus Volvox reveal the fate of a haploid sex-determining region after a transition to homothallism.</title>
        <authorList>
            <person name="Yamamoto K."/>
            <person name="Hamaji T."/>
            <person name="Kawai-Toyooka H."/>
            <person name="Matsuzaki R."/>
            <person name="Takahashi F."/>
            <person name="Nishimura Y."/>
            <person name="Kawachi M."/>
            <person name="Noguchi H."/>
            <person name="Minakuchi Y."/>
            <person name="Umen J.G."/>
            <person name="Toyoda A."/>
            <person name="Nozaki H."/>
        </authorList>
    </citation>
    <scope>NUCLEOTIDE SEQUENCE</scope>
    <source>
        <strain evidence="1">NIES-3780</strain>
    </source>
</reference>
<sequence>MPPTDLDAIGRRLAELYKDDGNMRVELLMKFTRAPDAEVTKIWTSWKTLLDSPELEKKFLQGVVAGLGSMVPAADYKPSIFLLWKPWQQLPFACCVCSEHGMQ</sequence>
<evidence type="ECO:0000313" key="1">
    <source>
        <dbReference type="EMBL" id="GIL61061.1"/>
    </source>
</evidence>
<comment type="caution">
    <text evidence="1">The sequence shown here is derived from an EMBL/GenBank/DDBJ whole genome shotgun (WGS) entry which is preliminary data.</text>
</comment>
<organism evidence="1 2">
    <name type="scientific">Volvox africanus</name>
    <dbReference type="NCBI Taxonomy" id="51714"/>
    <lineage>
        <taxon>Eukaryota</taxon>
        <taxon>Viridiplantae</taxon>
        <taxon>Chlorophyta</taxon>
        <taxon>core chlorophytes</taxon>
        <taxon>Chlorophyceae</taxon>
        <taxon>CS clade</taxon>
        <taxon>Chlamydomonadales</taxon>
        <taxon>Volvocaceae</taxon>
        <taxon>Volvox</taxon>
    </lineage>
</organism>
<dbReference type="AlphaFoldDB" id="A0A8J4F8S5"/>
<proteinExistence type="predicted"/>
<accession>A0A8J4F8S5</accession>
<dbReference type="Proteomes" id="UP000747399">
    <property type="component" value="Unassembled WGS sequence"/>
</dbReference>